<evidence type="ECO:0000256" key="3">
    <source>
        <dbReference type="ARBA" id="ARBA00019085"/>
    </source>
</evidence>
<comment type="subcellular location">
    <subcellularLocation>
        <location evidence="1">Nucleus</location>
    </subcellularLocation>
</comment>
<reference evidence="13" key="1">
    <citation type="submission" date="2025-08" db="UniProtKB">
        <authorList>
            <consortium name="Ensembl"/>
        </authorList>
    </citation>
    <scope>IDENTIFICATION</scope>
</reference>
<keyword evidence="14" id="KW-1185">Reference proteome</keyword>
<dbReference type="Ensembl" id="ENSDLAT00005000956.2">
    <property type="protein sequence ID" value="ENSDLAP00005000904.1"/>
    <property type="gene ID" value="ENSDLAG00005000399.2"/>
</dbReference>
<evidence type="ECO:0000256" key="2">
    <source>
        <dbReference type="ARBA" id="ARBA00010977"/>
    </source>
</evidence>
<comment type="similarity">
    <text evidence="2">Belongs to the ORC3 family.</text>
</comment>
<accession>A0A8C4DAJ5</accession>
<evidence type="ECO:0000256" key="8">
    <source>
        <dbReference type="ARBA" id="ARBA00026084"/>
    </source>
</evidence>
<keyword evidence="4" id="KW-0597">Phosphoprotein</keyword>
<protein>
    <recommendedName>
        <fullName evidence="3">Origin recognition complex subunit 3</fullName>
    </recommendedName>
</protein>
<feature type="domain" description="Origin recognition complex subunit 3 winged helix C-terminal" evidence="11">
    <location>
        <begin position="453"/>
        <end position="565"/>
    </location>
</feature>
<dbReference type="AlphaFoldDB" id="A0A8C4DAJ5"/>
<dbReference type="InterPro" id="IPR020795">
    <property type="entry name" value="ORC3"/>
</dbReference>
<proteinExistence type="inferred from homology"/>
<dbReference type="GO" id="GO:0005664">
    <property type="term" value="C:nuclear origin of replication recognition complex"/>
    <property type="evidence" value="ECO:0007669"/>
    <property type="project" value="InterPro"/>
</dbReference>
<dbReference type="GO" id="GO:0031261">
    <property type="term" value="C:DNA replication preinitiation complex"/>
    <property type="evidence" value="ECO:0007669"/>
    <property type="project" value="TreeGrafter"/>
</dbReference>
<evidence type="ECO:0000256" key="1">
    <source>
        <dbReference type="ARBA" id="ARBA00004123"/>
    </source>
</evidence>
<evidence type="ECO:0000259" key="12">
    <source>
        <dbReference type="Pfam" id="PF19675"/>
    </source>
</evidence>
<keyword evidence="7" id="KW-0539">Nucleus</keyword>
<feature type="domain" description="Origin recognition complex subunit 3 insertion" evidence="12">
    <location>
        <begin position="319"/>
        <end position="420"/>
    </location>
</feature>
<dbReference type="InterPro" id="IPR045663">
    <property type="entry name" value="ORC3_ins"/>
</dbReference>
<name>A0A8C4DAJ5_DICLA</name>
<evidence type="ECO:0000259" key="10">
    <source>
        <dbReference type="Pfam" id="PF07034"/>
    </source>
</evidence>
<dbReference type="GO" id="GO:0003688">
    <property type="term" value="F:DNA replication origin binding"/>
    <property type="evidence" value="ECO:0007669"/>
    <property type="project" value="TreeGrafter"/>
</dbReference>
<dbReference type="PANTHER" id="PTHR12748">
    <property type="entry name" value="ORIGIN RECOGNITION COMPLEX SUBUNIT 3"/>
    <property type="match status" value="1"/>
</dbReference>
<dbReference type="InterPro" id="IPR045667">
    <property type="entry name" value="ORC3_N"/>
</dbReference>
<evidence type="ECO:0000259" key="11">
    <source>
        <dbReference type="Pfam" id="PF18137"/>
    </source>
</evidence>
<dbReference type="Pfam" id="PF19675">
    <property type="entry name" value="ORC3_ins"/>
    <property type="match status" value="1"/>
</dbReference>
<reference evidence="13" key="2">
    <citation type="submission" date="2025-09" db="UniProtKB">
        <authorList>
            <consortium name="Ensembl"/>
        </authorList>
    </citation>
    <scope>IDENTIFICATION</scope>
</reference>
<organism evidence="13 14">
    <name type="scientific">Dicentrarchus labrax</name>
    <name type="common">European seabass</name>
    <name type="synonym">Morone labrax</name>
    <dbReference type="NCBI Taxonomy" id="13489"/>
    <lineage>
        <taxon>Eukaryota</taxon>
        <taxon>Metazoa</taxon>
        <taxon>Chordata</taxon>
        <taxon>Craniata</taxon>
        <taxon>Vertebrata</taxon>
        <taxon>Euteleostomi</taxon>
        <taxon>Actinopterygii</taxon>
        <taxon>Neopterygii</taxon>
        <taxon>Teleostei</taxon>
        <taxon>Neoteleostei</taxon>
        <taxon>Acanthomorphata</taxon>
        <taxon>Eupercaria</taxon>
        <taxon>Moronidae</taxon>
        <taxon>Dicentrarchus</taxon>
    </lineage>
</organism>
<sequence>ADNSEIRFKLCQDLWHKIRVLQDELNRKILDSLLDFTRKCSSTRQHSDWASQMRASEIPTAALVLGVNVPDHDMTFQSLSELLQQSVTPHVASVQAKECGGEGLLALVLERLMDTVVTVDDEEEEETEQTSTQLHKSVHCSLSTLCDWYNAKTMKSKTGTPGKKRSSPVRDDPQQPPVVIIFKDLEAFNPKVLQDFILICSRYVERLPLMFIFGIATSPSTIQHMLPHSVSSLLCIELFQSLSCTQHLATVIDKLILTPQFPFKLNGKVMQVLMSIFLYHDFSVRNFIKGVQLALLEHFHSQPLSVLCCKKKEALLNVMQLSHHDLESIRHLLSFRRYVEKQEPQEQLNLFRDDTHLKEVCQKLIKDLRKYHKNYYPVLRCLHTLTSSLPRYPLGKQVRELHLICLEKNVWENEDYQTAMKSHLSPPESQTLNEVCYYSSSATVRRHLNATPRTSIQAALSSPYYYLQNESLKTEDGTVSNAAPDICIAYKLHLECGRLINLYDWLEAYATVVSAAEGNNPDSDNVRKVEEVKHARFIQAVSELEFLGFIKSTKQKTDHVARLTWGGC</sequence>
<evidence type="ECO:0000256" key="5">
    <source>
        <dbReference type="ARBA" id="ARBA00022705"/>
    </source>
</evidence>
<evidence type="ECO:0000256" key="9">
    <source>
        <dbReference type="ARBA" id="ARBA00045241"/>
    </source>
</evidence>
<dbReference type="GO" id="GO:0006270">
    <property type="term" value="P:DNA replication initiation"/>
    <property type="evidence" value="ECO:0007669"/>
    <property type="project" value="TreeGrafter"/>
</dbReference>
<comment type="function">
    <text evidence="9">Component of the origin recognition complex (ORC) that binds origins of replication. DNA-binding is ATP-dependent. The specific DNA sequences that define origins of replication have not been identified yet. ORC is required to assemble the pre-replication complex necessary to initiate DNA replication. Binds histone H3 and H4 trimethylation marks H3K9me3, H3K27me3 and H4K20me3.</text>
</comment>
<comment type="subunit">
    <text evidence="8">Component of ORC, a complex composed of at least 6 subunits: ORC1, ORC2, ORC3, ORC4, ORC5 and ORC6. ORC is regulated in a cell-cycle dependent manner. It is sequentially assembled at the exit from anaphase of mitosis and disassembled as cells enter S phase.</text>
</comment>
<keyword evidence="6" id="KW-0238">DNA-binding</keyword>
<dbReference type="Pfam" id="PF07034">
    <property type="entry name" value="ORC3_N"/>
    <property type="match status" value="1"/>
</dbReference>
<dbReference type="Pfam" id="PF18137">
    <property type="entry name" value="WHD_ORC"/>
    <property type="match status" value="1"/>
</dbReference>
<evidence type="ECO:0000256" key="6">
    <source>
        <dbReference type="ARBA" id="ARBA00023125"/>
    </source>
</evidence>
<keyword evidence="5" id="KW-0235">DNA replication</keyword>
<evidence type="ECO:0000256" key="4">
    <source>
        <dbReference type="ARBA" id="ARBA00022553"/>
    </source>
</evidence>
<dbReference type="PANTHER" id="PTHR12748:SF0">
    <property type="entry name" value="ORIGIN RECOGNITION COMPLEX SUBUNIT 3"/>
    <property type="match status" value="1"/>
</dbReference>
<evidence type="ECO:0000313" key="14">
    <source>
        <dbReference type="Proteomes" id="UP000694389"/>
    </source>
</evidence>
<dbReference type="Proteomes" id="UP000694389">
    <property type="component" value="Unassembled WGS sequence"/>
</dbReference>
<gene>
    <name evidence="13" type="primary">orc3</name>
</gene>
<evidence type="ECO:0000313" key="13">
    <source>
        <dbReference type="Ensembl" id="ENSDLAP00005000904.1"/>
    </source>
</evidence>
<dbReference type="GO" id="GO:0005656">
    <property type="term" value="C:nuclear pre-replicative complex"/>
    <property type="evidence" value="ECO:0007669"/>
    <property type="project" value="TreeGrafter"/>
</dbReference>
<evidence type="ECO:0000256" key="7">
    <source>
        <dbReference type="ARBA" id="ARBA00023242"/>
    </source>
</evidence>
<dbReference type="CDD" id="cd20704">
    <property type="entry name" value="Orc3"/>
    <property type="match status" value="1"/>
</dbReference>
<dbReference type="GeneTree" id="ENSGT00390000011376"/>
<feature type="domain" description="Origin recognition complex subunit 3 N-terminal" evidence="10">
    <location>
        <begin position="3"/>
        <end position="307"/>
    </location>
</feature>
<dbReference type="InterPro" id="IPR040855">
    <property type="entry name" value="ORC_WH_C"/>
</dbReference>